<evidence type="ECO:0000256" key="1">
    <source>
        <dbReference type="SAM" id="MobiDB-lite"/>
    </source>
</evidence>
<accession>A0A6C1B1X7</accession>
<dbReference type="EMBL" id="CP048836">
    <property type="protein sequence ID" value="QID17567.1"/>
    <property type="molecule type" value="Genomic_DNA"/>
</dbReference>
<dbReference type="AlphaFoldDB" id="A0A6C1B1X7"/>
<protein>
    <submittedName>
        <fullName evidence="2">Uncharacterized protein</fullName>
    </submittedName>
</protein>
<evidence type="ECO:0000313" key="3">
    <source>
        <dbReference type="Proteomes" id="UP000501991"/>
    </source>
</evidence>
<name>A0A6C1B1X7_9RHOO</name>
<gene>
    <name evidence="2" type="ORF">G3580_07860</name>
</gene>
<dbReference type="KEGG" id="azq:G3580_07860"/>
<feature type="region of interest" description="Disordered" evidence="1">
    <location>
        <begin position="1"/>
        <end position="20"/>
    </location>
</feature>
<proteinExistence type="predicted"/>
<sequence>MASTRPANDNAPGDGASPGIVQGEISVHLIEWKHDECKADNSPVSLFLLIDSSHGQSSIGGEFGQQWRPNRRIMLH</sequence>
<dbReference type="Proteomes" id="UP000501991">
    <property type="component" value="Chromosome"/>
</dbReference>
<keyword evidence="3" id="KW-1185">Reference proteome</keyword>
<organism evidence="2 3">
    <name type="scientific">Nitrogeniibacter mangrovi</name>
    <dbReference type="NCBI Taxonomy" id="2016596"/>
    <lineage>
        <taxon>Bacteria</taxon>
        <taxon>Pseudomonadati</taxon>
        <taxon>Pseudomonadota</taxon>
        <taxon>Betaproteobacteria</taxon>
        <taxon>Rhodocyclales</taxon>
        <taxon>Zoogloeaceae</taxon>
        <taxon>Nitrogeniibacter</taxon>
    </lineage>
</organism>
<evidence type="ECO:0000313" key="2">
    <source>
        <dbReference type="EMBL" id="QID17567.1"/>
    </source>
</evidence>
<dbReference type="RefSeq" id="WP_173764730.1">
    <property type="nucleotide sequence ID" value="NZ_CP048836.1"/>
</dbReference>
<reference evidence="2 3" key="1">
    <citation type="submission" date="2020-02" db="EMBL/GenBank/DDBJ databases">
        <title>Nitrogenibacter mangrovi gen. nov., sp. nov. isolated from mangrove sediment, a denitrifying betaproteobacterium.</title>
        <authorList>
            <person name="Liao H."/>
            <person name="Tian Y."/>
        </authorList>
    </citation>
    <scope>NUCLEOTIDE SEQUENCE [LARGE SCALE GENOMIC DNA]</scope>
    <source>
        <strain evidence="2 3">M9-3-2</strain>
    </source>
</reference>